<keyword evidence="8" id="KW-1185">Reference proteome</keyword>
<dbReference type="RefSeq" id="WP_011698373.1">
    <property type="nucleotide sequence ID" value="NC_008554.1"/>
</dbReference>
<evidence type="ECO:0000313" key="7">
    <source>
        <dbReference type="EMBL" id="ABK17202.1"/>
    </source>
</evidence>
<gene>
    <name evidence="7" type="ordered locus">Sfum_1514</name>
</gene>
<feature type="domain" description="Methylamine utilisation protein MauE" evidence="6">
    <location>
        <begin position="13"/>
        <end position="136"/>
    </location>
</feature>
<evidence type="ECO:0000256" key="3">
    <source>
        <dbReference type="ARBA" id="ARBA00022989"/>
    </source>
</evidence>
<sequence>MIRSFLKRLISSEYVALVLRIYVGYFFIYASLSKIPYPAQFAEATANYRLIPYLFLNLGAVILPWLEFVCGLFLIIGFMSRASAVLIGLMLIAFNVMVLINMYWGAPISCGCYDTVGEPIGWRKILENAAMLLFTVQIYFFDGLSVFRRRKSIVYDKSGAAAPASSR</sequence>
<accession>A0LIF0</accession>
<dbReference type="HOGENOM" id="CLU_101331_3_1_7"/>
<keyword evidence="2 5" id="KW-0812">Transmembrane</keyword>
<evidence type="ECO:0000259" key="6">
    <source>
        <dbReference type="Pfam" id="PF07291"/>
    </source>
</evidence>
<keyword evidence="4 5" id="KW-0472">Membrane</keyword>
<reference evidence="7 8" key="1">
    <citation type="submission" date="2006-10" db="EMBL/GenBank/DDBJ databases">
        <title>Complete sequence of Syntrophobacter fumaroxidans MPOB.</title>
        <authorList>
            <consortium name="US DOE Joint Genome Institute"/>
            <person name="Copeland A."/>
            <person name="Lucas S."/>
            <person name="Lapidus A."/>
            <person name="Barry K."/>
            <person name="Detter J.C."/>
            <person name="Glavina del Rio T."/>
            <person name="Hammon N."/>
            <person name="Israni S."/>
            <person name="Pitluck S."/>
            <person name="Goltsman E.G."/>
            <person name="Martinez M."/>
            <person name="Schmutz J."/>
            <person name="Larimer F."/>
            <person name="Land M."/>
            <person name="Hauser L."/>
            <person name="Kyrpides N."/>
            <person name="Kim E."/>
            <person name="Boone D.R."/>
            <person name="Brockman F."/>
            <person name="Culley D."/>
            <person name="Ferry J."/>
            <person name="Gunsalus R."/>
            <person name="McInerney M.J."/>
            <person name="Morrison M."/>
            <person name="Plugge C."/>
            <person name="Rohlin L."/>
            <person name="Scholten J."/>
            <person name="Sieber J."/>
            <person name="Stams A.J.M."/>
            <person name="Worm P."/>
            <person name="Henstra A.M."/>
            <person name="Richardson P."/>
        </authorList>
    </citation>
    <scope>NUCLEOTIDE SEQUENCE [LARGE SCALE GENOMIC DNA]</scope>
    <source>
        <strain evidence="8">DSM 10017 / MPOB</strain>
    </source>
</reference>
<keyword evidence="3 5" id="KW-1133">Transmembrane helix</keyword>
<organism evidence="7 8">
    <name type="scientific">Syntrophobacter fumaroxidans (strain DSM 10017 / MPOB)</name>
    <dbReference type="NCBI Taxonomy" id="335543"/>
    <lineage>
        <taxon>Bacteria</taxon>
        <taxon>Pseudomonadati</taxon>
        <taxon>Thermodesulfobacteriota</taxon>
        <taxon>Syntrophobacteria</taxon>
        <taxon>Syntrophobacterales</taxon>
        <taxon>Syntrophobacteraceae</taxon>
        <taxon>Syntrophobacter</taxon>
    </lineage>
</organism>
<proteinExistence type="predicted"/>
<dbReference type="GO" id="GO:0030416">
    <property type="term" value="P:methylamine metabolic process"/>
    <property type="evidence" value="ECO:0007669"/>
    <property type="project" value="InterPro"/>
</dbReference>
<dbReference type="AlphaFoldDB" id="A0LIF0"/>
<dbReference type="Pfam" id="PF07291">
    <property type="entry name" value="MauE"/>
    <property type="match status" value="1"/>
</dbReference>
<evidence type="ECO:0000256" key="2">
    <source>
        <dbReference type="ARBA" id="ARBA00022692"/>
    </source>
</evidence>
<dbReference type="GO" id="GO:0016020">
    <property type="term" value="C:membrane"/>
    <property type="evidence" value="ECO:0007669"/>
    <property type="project" value="UniProtKB-SubCell"/>
</dbReference>
<comment type="subcellular location">
    <subcellularLocation>
        <location evidence="1">Membrane</location>
        <topology evidence="1">Multi-pass membrane protein</topology>
    </subcellularLocation>
</comment>
<feature type="transmembrane region" description="Helical" evidence="5">
    <location>
        <begin position="50"/>
        <end position="76"/>
    </location>
</feature>
<dbReference type="Proteomes" id="UP000001784">
    <property type="component" value="Chromosome"/>
</dbReference>
<evidence type="ECO:0000313" key="8">
    <source>
        <dbReference type="Proteomes" id="UP000001784"/>
    </source>
</evidence>
<dbReference type="STRING" id="335543.Sfum_1514"/>
<feature type="transmembrane region" description="Helical" evidence="5">
    <location>
        <begin position="12"/>
        <end position="30"/>
    </location>
</feature>
<feature type="transmembrane region" description="Helical" evidence="5">
    <location>
        <begin position="83"/>
        <end position="105"/>
    </location>
</feature>
<dbReference type="KEGG" id="sfu:Sfum_1514"/>
<dbReference type="EMBL" id="CP000478">
    <property type="protein sequence ID" value="ABK17202.1"/>
    <property type="molecule type" value="Genomic_DNA"/>
</dbReference>
<feature type="transmembrane region" description="Helical" evidence="5">
    <location>
        <begin position="125"/>
        <end position="147"/>
    </location>
</feature>
<dbReference type="InParanoid" id="A0LIF0"/>
<dbReference type="UniPathway" id="UPA00895"/>
<protein>
    <submittedName>
        <fullName evidence="7">DoxX family protein</fullName>
    </submittedName>
</protein>
<name>A0LIF0_SYNFM</name>
<evidence type="ECO:0000256" key="1">
    <source>
        <dbReference type="ARBA" id="ARBA00004141"/>
    </source>
</evidence>
<evidence type="ECO:0000256" key="4">
    <source>
        <dbReference type="ARBA" id="ARBA00023136"/>
    </source>
</evidence>
<dbReference type="eggNOG" id="COG2259">
    <property type="taxonomic scope" value="Bacteria"/>
</dbReference>
<dbReference type="OrthoDB" id="9809646at2"/>
<evidence type="ECO:0000256" key="5">
    <source>
        <dbReference type="SAM" id="Phobius"/>
    </source>
</evidence>
<dbReference type="InterPro" id="IPR009908">
    <property type="entry name" value="Methylamine_util_MauE"/>
</dbReference>